<dbReference type="GO" id="GO:0008253">
    <property type="term" value="F:5'-nucleotidase activity"/>
    <property type="evidence" value="ECO:0007669"/>
    <property type="project" value="UniProtKB-UniRule"/>
</dbReference>
<feature type="domain" description="Survival protein SurE-like phosphatase/nucleotidase" evidence="10">
    <location>
        <begin position="3"/>
        <end position="183"/>
    </location>
</feature>
<evidence type="ECO:0000313" key="13">
    <source>
        <dbReference type="EMBL" id="KDC51883.1"/>
    </source>
</evidence>
<dbReference type="Proteomes" id="UP000027154">
    <property type="component" value="Unassembled WGS sequence"/>
</dbReference>
<evidence type="ECO:0000256" key="7">
    <source>
        <dbReference type="ARBA" id="ARBA00022741"/>
    </source>
</evidence>
<dbReference type="PANTHER" id="PTHR30457:SF12">
    <property type="entry name" value="5'_3'-NUCLEOTIDASE SURE"/>
    <property type="match status" value="1"/>
</dbReference>
<evidence type="ECO:0000256" key="8">
    <source>
        <dbReference type="ARBA" id="ARBA00022801"/>
    </source>
</evidence>
<dbReference type="RefSeq" id="WP_007376071.1">
    <property type="nucleotide sequence ID" value="NZ_JBBMQV010000014.1"/>
</dbReference>
<keyword evidence="7 9" id="KW-0547">Nucleotide-binding</keyword>
<dbReference type="PANTHER" id="PTHR30457">
    <property type="entry name" value="5'-NUCLEOTIDASE SURE"/>
    <property type="match status" value="1"/>
</dbReference>
<reference evidence="15 16" key="2">
    <citation type="submission" date="2019-01" db="EMBL/GenBank/DDBJ databases">
        <title>Genome sequences of marine Pseudoalteromonas species.</title>
        <authorList>
            <person name="Boraston A.B."/>
            <person name="Hehemann J.-H."/>
            <person name="Vickers C.J."/>
            <person name="Salama-Alber O."/>
            <person name="Abe K."/>
            <person name="Hettle A.J."/>
        </authorList>
    </citation>
    <scope>NUCLEOTIDE SEQUENCE [LARGE SCALE GENOMIC DNA]</scope>
    <source>
        <strain evidence="12 16">PS42</strain>
        <strain evidence="11 15">PS47</strain>
    </source>
</reference>
<evidence type="ECO:0000313" key="16">
    <source>
        <dbReference type="Proteomes" id="UP000324162"/>
    </source>
</evidence>
<dbReference type="Pfam" id="PF01975">
    <property type="entry name" value="SurE"/>
    <property type="match status" value="1"/>
</dbReference>
<feature type="binding site" evidence="9">
    <location>
        <position position="39"/>
    </location>
    <ligand>
        <name>a divalent metal cation</name>
        <dbReference type="ChEBI" id="CHEBI:60240"/>
    </ligand>
</feature>
<dbReference type="InterPro" id="IPR036523">
    <property type="entry name" value="SurE-like_sf"/>
</dbReference>
<dbReference type="EMBL" id="JJNZ01000020">
    <property type="protein sequence ID" value="KDC51883.1"/>
    <property type="molecule type" value="Genomic_DNA"/>
</dbReference>
<comment type="subcellular location">
    <subcellularLocation>
        <location evidence="3 9">Cytoplasm</location>
    </subcellularLocation>
</comment>
<dbReference type="GO" id="GO:0004309">
    <property type="term" value="F:exopolyphosphatase activity"/>
    <property type="evidence" value="ECO:0007669"/>
    <property type="project" value="TreeGrafter"/>
</dbReference>
<dbReference type="NCBIfam" id="NF001490">
    <property type="entry name" value="PRK00346.1-4"/>
    <property type="match status" value="1"/>
</dbReference>
<dbReference type="NCBIfam" id="TIGR00087">
    <property type="entry name" value="surE"/>
    <property type="match status" value="1"/>
</dbReference>
<comment type="similarity">
    <text evidence="4 9">Belongs to the SurE nucleotidase family.</text>
</comment>
<keyword evidence="6 9" id="KW-0479">Metal-binding</keyword>
<accession>A0A063KP45</accession>
<dbReference type="GO" id="GO:0008254">
    <property type="term" value="F:3'-nucleotidase activity"/>
    <property type="evidence" value="ECO:0007669"/>
    <property type="project" value="TreeGrafter"/>
</dbReference>
<dbReference type="Gene3D" id="3.40.1210.10">
    <property type="entry name" value="Survival protein SurE-like phosphatase/nucleotidase"/>
    <property type="match status" value="1"/>
</dbReference>
<feature type="binding site" evidence="9">
    <location>
        <position position="8"/>
    </location>
    <ligand>
        <name>a divalent metal cation</name>
        <dbReference type="ChEBI" id="CHEBI:60240"/>
    </ligand>
</feature>
<comment type="cofactor">
    <cofactor evidence="2">
        <name>Mg(2+)</name>
        <dbReference type="ChEBI" id="CHEBI:18420"/>
    </cofactor>
</comment>
<sequence length="254" mass="26931">MKILLSNDDGVNAKGIAVLYQALIQIAEVTLVAPDRNCSGASNSLTLMNPLRATTLENGFMSVNGTPTDCVHLGVNQLVDEKPDLVVAGINHGANLGDDTLYSGTVAAATEGRHLGLPAIAVSLCSHKGEHFETAAAVTVNIIKGLASHPLPKDQIININVPDIPLSELKGVQVTRLGARHKAETMTKQTDPWGRDIYWYGSLGTESDAGEGTDFYAINNGYASVTPLSVDMTAKDSLEAVGDWLADLEINRAR</sequence>
<dbReference type="Proteomes" id="UP000324162">
    <property type="component" value="Unassembled WGS sequence"/>
</dbReference>
<comment type="catalytic activity">
    <reaction evidence="1 9">
        <text>a ribonucleoside 5'-phosphate + H2O = a ribonucleoside + phosphate</text>
        <dbReference type="Rhea" id="RHEA:12484"/>
        <dbReference type="ChEBI" id="CHEBI:15377"/>
        <dbReference type="ChEBI" id="CHEBI:18254"/>
        <dbReference type="ChEBI" id="CHEBI:43474"/>
        <dbReference type="ChEBI" id="CHEBI:58043"/>
        <dbReference type="EC" id="3.1.3.5"/>
    </reaction>
</comment>
<evidence type="ECO:0000259" key="10">
    <source>
        <dbReference type="Pfam" id="PF01975"/>
    </source>
</evidence>
<dbReference type="InterPro" id="IPR030048">
    <property type="entry name" value="SurE"/>
</dbReference>
<evidence type="ECO:0000256" key="4">
    <source>
        <dbReference type="ARBA" id="ARBA00011062"/>
    </source>
</evidence>
<comment type="caution">
    <text evidence="12">The sequence shown here is derived from an EMBL/GenBank/DDBJ whole genome shotgun (WGS) entry which is preliminary data.</text>
</comment>
<organism evidence="12 16">
    <name type="scientific">Pseudoalteromonas fuliginea</name>
    <dbReference type="NCBI Taxonomy" id="1872678"/>
    <lineage>
        <taxon>Bacteria</taxon>
        <taxon>Pseudomonadati</taxon>
        <taxon>Pseudomonadota</taxon>
        <taxon>Gammaproteobacteria</taxon>
        <taxon>Alteromonadales</taxon>
        <taxon>Pseudoalteromonadaceae</taxon>
        <taxon>Pseudoalteromonas</taxon>
    </lineage>
</organism>
<dbReference type="NCBIfam" id="NF001489">
    <property type="entry name" value="PRK00346.1-3"/>
    <property type="match status" value="1"/>
</dbReference>
<dbReference type="OrthoDB" id="9780815at2"/>
<protein>
    <recommendedName>
        <fullName evidence="9">5'-nucleotidase SurE</fullName>
        <ecNumber evidence="9">3.1.3.5</ecNumber>
    </recommendedName>
    <alternativeName>
        <fullName evidence="9">Nucleoside 5'-monophosphate phosphohydrolase</fullName>
    </alternativeName>
</protein>
<dbReference type="AlphaFoldDB" id="A0A063KP45"/>
<evidence type="ECO:0000256" key="6">
    <source>
        <dbReference type="ARBA" id="ARBA00022723"/>
    </source>
</evidence>
<keyword evidence="15" id="KW-1185">Reference proteome</keyword>
<reference evidence="13 14" key="1">
    <citation type="submission" date="2014-04" db="EMBL/GenBank/DDBJ databases">
        <title>Pseudoalteromonas galatheae sp. nov., isolated from a deep-sea polychaete near Canal Concepcion, Chile.</title>
        <authorList>
            <person name="Machado H.R."/>
            <person name="Gram L."/>
            <person name="Vynne N.G."/>
        </authorList>
    </citation>
    <scope>NUCLEOTIDE SEQUENCE [LARGE SCALE GENOMIC DNA]</scope>
    <source>
        <strain evidence="13 14">KMM216</strain>
    </source>
</reference>
<dbReference type="HAMAP" id="MF_00060">
    <property type="entry name" value="SurE"/>
    <property type="match status" value="1"/>
</dbReference>
<evidence type="ECO:0000256" key="1">
    <source>
        <dbReference type="ARBA" id="ARBA00000815"/>
    </source>
</evidence>
<feature type="binding site" evidence="9">
    <location>
        <position position="91"/>
    </location>
    <ligand>
        <name>a divalent metal cation</name>
        <dbReference type="ChEBI" id="CHEBI:60240"/>
    </ligand>
</feature>
<feature type="binding site" evidence="9">
    <location>
        <position position="9"/>
    </location>
    <ligand>
        <name>a divalent metal cation</name>
        <dbReference type="ChEBI" id="CHEBI:60240"/>
    </ligand>
</feature>
<dbReference type="FunFam" id="3.40.1210.10:FF:000001">
    <property type="entry name" value="5'/3'-nucleotidase SurE"/>
    <property type="match status" value="1"/>
</dbReference>
<evidence type="ECO:0000256" key="3">
    <source>
        <dbReference type="ARBA" id="ARBA00004496"/>
    </source>
</evidence>
<name>A0A063KP45_9GAMM</name>
<keyword evidence="5 9" id="KW-0963">Cytoplasm</keyword>
<evidence type="ECO:0000313" key="11">
    <source>
        <dbReference type="EMBL" id="KAA1151438.1"/>
    </source>
</evidence>
<comment type="function">
    <text evidence="9">Nucleotidase that shows phosphatase activity on nucleoside 5'-monophosphates.</text>
</comment>
<evidence type="ECO:0000256" key="9">
    <source>
        <dbReference type="HAMAP-Rule" id="MF_00060"/>
    </source>
</evidence>
<dbReference type="EC" id="3.1.3.5" evidence="9"/>
<comment type="cofactor">
    <cofactor evidence="9">
        <name>a divalent metal cation</name>
        <dbReference type="ChEBI" id="CHEBI:60240"/>
    </cofactor>
    <text evidence="9">Binds 1 divalent metal cation per subunit.</text>
</comment>
<dbReference type="GO" id="GO:0046872">
    <property type="term" value="F:metal ion binding"/>
    <property type="evidence" value="ECO:0007669"/>
    <property type="project" value="UniProtKB-UniRule"/>
</dbReference>
<dbReference type="GO" id="GO:0005737">
    <property type="term" value="C:cytoplasm"/>
    <property type="evidence" value="ECO:0007669"/>
    <property type="project" value="UniProtKB-SubCell"/>
</dbReference>
<evidence type="ECO:0000313" key="15">
    <source>
        <dbReference type="Proteomes" id="UP000322915"/>
    </source>
</evidence>
<evidence type="ECO:0000313" key="14">
    <source>
        <dbReference type="Proteomes" id="UP000027154"/>
    </source>
</evidence>
<dbReference type="Proteomes" id="UP000322915">
    <property type="component" value="Unassembled WGS sequence"/>
</dbReference>
<proteinExistence type="inferred from homology"/>
<gene>
    <name evidence="9 12" type="primary">surE</name>
    <name evidence="13" type="ORF">DC53_06865</name>
    <name evidence="12" type="ORF">EU508_19430</name>
    <name evidence="11" type="ORF">EU509_16255</name>
</gene>
<evidence type="ECO:0000313" key="12">
    <source>
        <dbReference type="EMBL" id="KAA1156260.1"/>
    </source>
</evidence>
<dbReference type="InterPro" id="IPR002828">
    <property type="entry name" value="SurE-like_Pase/nucleotidase"/>
</dbReference>
<evidence type="ECO:0000256" key="2">
    <source>
        <dbReference type="ARBA" id="ARBA00001946"/>
    </source>
</evidence>
<dbReference type="EMBL" id="SEUJ01000076">
    <property type="protein sequence ID" value="KAA1151438.1"/>
    <property type="molecule type" value="Genomic_DNA"/>
</dbReference>
<dbReference type="EMBL" id="SEUK01000056">
    <property type="protein sequence ID" value="KAA1156260.1"/>
    <property type="molecule type" value="Genomic_DNA"/>
</dbReference>
<keyword evidence="8 9" id="KW-0378">Hydrolase</keyword>
<dbReference type="SUPFAM" id="SSF64167">
    <property type="entry name" value="SurE-like"/>
    <property type="match status" value="1"/>
</dbReference>
<dbReference type="GO" id="GO:0000166">
    <property type="term" value="F:nucleotide binding"/>
    <property type="evidence" value="ECO:0007669"/>
    <property type="project" value="UniProtKB-KW"/>
</dbReference>
<evidence type="ECO:0000256" key="5">
    <source>
        <dbReference type="ARBA" id="ARBA00022490"/>
    </source>
</evidence>